<sequence length="504" mass="54625">MEQQLPPPASATTAAAVTATNTSPRPPIAPSKLRLMCSYGGHIVPRPHDKSLFYAGGDSRIVAVDRRTTAASLSVFSAHLSRALFSNRLFHLKYQLPNEDLDSLISVITDEDLTIMIEEHDRVAPPARIRLFLFPVKPESVGSALLDPKSETWFSDALKSTGILQKTRSEDCDLLMGTGPDLEAHVESGSNSGGTEGKLGAESLVLETSSSFGSTCSSFSMSNSPPIGINQCDEKGLNLLDRKIRVPSSASIESTQLMLNVLHSEPSLVSLSAPPKPVVFQEPPLIQIGPDEPSENPTSDPSFDIATPKSLQVLGYPLSQLPDEKNQQPETQLIQGAFQYLPRYPGPMPISPYYPVYQMPIHPQHIPYHPNQPYPIYLIPIRPSQYPNMPMPFNSLDANAQTAKEVFGAQIAEPASKVYPAATQLVGVPSNQGQVVVGPTEPQIASETKATASVGGELDEDIVYNQIYKTQPLPPVMPTQYQTTTKGTGMLVDPPSVQVQQNKV</sequence>
<dbReference type="InterPro" id="IPR053198">
    <property type="entry name" value="Gynoecium_Dev_Regulator"/>
</dbReference>
<dbReference type="CDD" id="cd06410">
    <property type="entry name" value="PB1_UP2"/>
    <property type="match status" value="1"/>
</dbReference>
<comment type="caution">
    <text evidence="3">The sequence shown here is derived from an EMBL/GenBank/DDBJ whole genome shotgun (WGS) entry which is preliminary data.</text>
</comment>
<gene>
    <name evidence="3" type="ORF">CASFOL_037178</name>
</gene>
<organism evidence="3 4">
    <name type="scientific">Castilleja foliolosa</name>
    <dbReference type="NCBI Taxonomy" id="1961234"/>
    <lineage>
        <taxon>Eukaryota</taxon>
        <taxon>Viridiplantae</taxon>
        <taxon>Streptophyta</taxon>
        <taxon>Embryophyta</taxon>
        <taxon>Tracheophyta</taxon>
        <taxon>Spermatophyta</taxon>
        <taxon>Magnoliopsida</taxon>
        <taxon>eudicotyledons</taxon>
        <taxon>Gunneridae</taxon>
        <taxon>Pentapetalae</taxon>
        <taxon>asterids</taxon>
        <taxon>lamiids</taxon>
        <taxon>Lamiales</taxon>
        <taxon>Orobanchaceae</taxon>
        <taxon>Pedicularideae</taxon>
        <taxon>Castillejinae</taxon>
        <taxon>Castilleja</taxon>
    </lineage>
</organism>
<dbReference type="InterPro" id="IPR000270">
    <property type="entry name" value="PB1_dom"/>
</dbReference>
<dbReference type="AlphaFoldDB" id="A0ABD3BNE5"/>
<feature type="domain" description="PB1" evidence="2">
    <location>
        <begin position="47"/>
        <end position="136"/>
    </location>
</feature>
<evidence type="ECO:0000256" key="1">
    <source>
        <dbReference type="SAM" id="MobiDB-lite"/>
    </source>
</evidence>
<evidence type="ECO:0000313" key="3">
    <source>
        <dbReference type="EMBL" id="KAL3618950.1"/>
    </source>
</evidence>
<dbReference type="Proteomes" id="UP001632038">
    <property type="component" value="Unassembled WGS sequence"/>
</dbReference>
<proteinExistence type="predicted"/>
<protein>
    <recommendedName>
        <fullName evidence="2">PB1 domain-containing protein</fullName>
    </recommendedName>
</protein>
<accession>A0ABD3BNE5</accession>
<name>A0ABD3BNE5_9LAMI</name>
<dbReference type="PANTHER" id="PTHR31066:SF88">
    <property type="entry name" value="PB1 DOMAIN-CONTAINING PROTEIN"/>
    <property type="match status" value="1"/>
</dbReference>
<reference evidence="4" key="1">
    <citation type="journal article" date="2024" name="IScience">
        <title>Strigolactones Initiate the Formation of Haustorium-like Structures in Castilleja.</title>
        <authorList>
            <person name="Buerger M."/>
            <person name="Peterson D."/>
            <person name="Chory J."/>
        </authorList>
    </citation>
    <scope>NUCLEOTIDE SEQUENCE [LARGE SCALE GENOMIC DNA]</scope>
</reference>
<keyword evidence="4" id="KW-1185">Reference proteome</keyword>
<dbReference type="SMART" id="SM00666">
    <property type="entry name" value="PB1"/>
    <property type="match status" value="1"/>
</dbReference>
<feature type="region of interest" description="Disordered" evidence="1">
    <location>
        <begin position="1"/>
        <end position="28"/>
    </location>
</feature>
<dbReference type="SUPFAM" id="SSF54277">
    <property type="entry name" value="CAD &amp; PB1 domains"/>
    <property type="match status" value="1"/>
</dbReference>
<feature type="compositionally biased region" description="Low complexity" evidence="1">
    <location>
        <begin position="10"/>
        <end position="23"/>
    </location>
</feature>
<dbReference type="EMBL" id="JAVIJP010000070">
    <property type="protein sequence ID" value="KAL3618950.1"/>
    <property type="molecule type" value="Genomic_DNA"/>
</dbReference>
<dbReference type="Pfam" id="PF00564">
    <property type="entry name" value="PB1"/>
    <property type="match status" value="1"/>
</dbReference>
<dbReference type="PANTHER" id="PTHR31066">
    <property type="entry name" value="OS05G0427100 PROTEIN-RELATED"/>
    <property type="match status" value="1"/>
</dbReference>
<evidence type="ECO:0000259" key="2">
    <source>
        <dbReference type="SMART" id="SM00666"/>
    </source>
</evidence>
<evidence type="ECO:0000313" key="4">
    <source>
        <dbReference type="Proteomes" id="UP001632038"/>
    </source>
</evidence>